<keyword evidence="5" id="KW-1185">Reference proteome</keyword>
<dbReference type="AlphaFoldDB" id="A0A067SPB3"/>
<dbReference type="EMBL" id="KL142391">
    <property type="protein sequence ID" value="KDR71872.1"/>
    <property type="molecule type" value="Genomic_DNA"/>
</dbReference>
<organism evidence="4 5">
    <name type="scientific">Galerina marginata (strain CBS 339.88)</name>
    <dbReference type="NCBI Taxonomy" id="685588"/>
    <lineage>
        <taxon>Eukaryota</taxon>
        <taxon>Fungi</taxon>
        <taxon>Dikarya</taxon>
        <taxon>Basidiomycota</taxon>
        <taxon>Agaricomycotina</taxon>
        <taxon>Agaricomycetes</taxon>
        <taxon>Agaricomycetidae</taxon>
        <taxon>Agaricales</taxon>
        <taxon>Agaricineae</taxon>
        <taxon>Strophariaceae</taxon>
        <taxon>Galerina</taxon>
    </lineage>
</organism>
<dbReference type="SMART" id="SM00355">
    <property type="entry name" value="ZnF_C2H2"/>
    <property type="match status" value="2"/>
</dbReference>
<keyword evidence="1" id="KW-0863">Zinc-finger</keyword>
<accession>A0A067SPB3</accession>
<name>A0A067SPB3_GALM3</name>
<feature type="domain" description="C2H2-type" evidence="3">
    <location>
        <begin position="440"/>
        <end position="467"/>
    </location>
</feature>
<gene>
    <name evidence="4" type="ORF">GALMADRAFT_143640</name>
</gene>
<dbReference type="HOGENOM" id="CLU_576237_0_0_1"/>
<evidence type="ECO:0000259" key="3">
    <source>
        <dbReference type="PROSITE" id="PS50157"/>
    </source>
</evidence>
<feature type="compositionally biased region" description="Low complexity" evidence="2">
    <location>
        <begin position="348"/>
        <end position="357"/>
    </location>
</feature>
<proteinExistence type="predicted"/>
<dbReference type="Gene3D" id="3.30.160.60">
    <property type="entry name" value="Classic Zinc Finger"/>
    <property type="match status" value="1"/>
</dbReference>
<sequence>MDPLDIDLLNLPYLTRFDDAAAFQERLFEGGQDAQFAQSEDVASSNIISCLPSPPLEAAASSTSAPAPRSVFQSSVPHPSTAAQFRYGPAHVAHQNPPNIFYSDYQAPGPSQQQRYYGAGRSQHGHPTSLLGPVPQLPTPTPSPVFSYDYAGMAGPSGAGIPQPRMTGHSYQPPHPPMGPTMLGAMPTSMPIPNSTYGYAYLAGPSGANIHRTHGAGRSYRLPHPPTMLGAMPQGPPMSMPIPNSTDGYAGMVEPPRMTDYPYGRTLPPTNMPFTMANQDISYFAPDRNYPETRMYPQVVVNHFPIEMRNSTSSSYQGGKVGSAPRKAKRQHPYNVPSVPQFQAMNPSSSSAATTAATSAARESPTIACGIVDKGLICGQLIKGRHDFLRHVASPHGITTSKNRTEATHLCQWVNCQLAAKLFTSSAYAAHLLTHTKVVFKCTSCGKRYSREDVIKNHLKSHDDSDASCIEVRK</sequence>
<protein>
    <recommendedName>
        <fullName evidence="3">C2H2-type domain-containing protein</fullName>
    </recommendedName>
</protein>
<dbReference type="GO" id="GO:0008270">
    <property type="term" value="F:zinc ion binding"/>
    <property type="evidence" value="ECO:0007669"/>
    <property type="project" value="UniProtKB-KW"/>
</dbReference>
<feature type="region of interest" description="Disordered" evidence="2">
    <location>
        <begin position="111"/>
        <end position="136"/>
    </location>
</feature>
<reference evidence="5" key="1">
    <citation type="journal article" date="2014" name="Proc. Natl. Acad. Sci. U.S.A.">
        <title>Extensive sampling of basidiomycete genomes demonstrates inadequacy of the white-rot/brown-rot paradigm for wood decay fungi.</title>
        <authorList>
            <person name="Riley R."/>
            <person name="Salamov A.A."/>
            <person name="Brown D.W."/>
            <person name="Nagy L.G."/>
            <person name="Floudas D."/>
            <person name="Held B.W."/>
            <person name="Levasseur A."/>
            <person name="Lombard V."/>
            <person name="Morin E."/>
            <person name="Otillar R."/>
            <person name="Lindquist E.A."/>
            <person name="Sun H."/>
            <person name="LaButti K.M."/>
            <person name="Schmutz J."/>
            <person name="Jabbour D."/>
            <person name="Luo H."/>
            <person name="Baker S.E."/>
            <person name="Pisabarro A.G."/>
            <person name="Walton J.D."/>
            <person name="Blanchette R.A."/>
            <person name="Henrissat B."/>
            <person name="Martin F."/>
            <person name="Cullen D."/>
            <person name="Hibbett D.S."/>
            <person name="Grigoriev I.V."/>
        </authorList>
    </citation>
    <scope>NUCLEOTIDE SEQUENCE [LARGE SCALE GENOMIC DNA]</scope>
    <source>
        <strain evidence="5">CBS 339.88</strain>
    </source>
</reference>
<keyword evidence="1" id="KW-0862">Zinc</keyword>
<evidence type="ECO:0000256" key="2">
    <source>
        <dbReference type="SAM" id="MobiDB-lite"/>
    </source>
</evidence>
<dbReference type="SUPFAM" id="SSF57667">
    <property type="entry name" value="beta-beta-alpha zinc fingers"/>
    <property type="match status" value="1"/>
</dbReference>
<keyword evidence="1" id="KW-0479">Metal-binding</keyword>
<dbReference type="PROSITE" id="PS00028">
    <property type="entry name" value="ZINC_FINGER_C2H2_1"/>
    <property type="match status" value="1"/>
</dbReference>
<feature type="compositionally biased region" description="Polar residues" evidence="2">
    <location>
        <begin position="338"/>
        <end position="347"/>
    </location>
</feature>
<dbReference type="OrthoDB" id="8117402at2759"/>
<dbReference type="InterPro" id="IPR036236">
    <property type="entry name" value="Znf_C2H2_sf"/>
</dbReference>
<evidence type="ECO:0000256" key="1">
    <source>
        <dbReference type="PROSITE-ProRule" id="PRU00042"/>
    </source>
</evidence>
<feature type="region of interest" description="Disordered" evidence="2">
    <location>
        <begin position="310"/>
        <end position="357"/>
    </location>
</feature>
<dbReference type="PROSITE" id="PS50157">
    <property type="entry name" value="ZINC_FINGER_C2H2_2"/>
    <property type="match status" value="1"/>
</dbReference>
<dbReference type="STRING" id="685588.A0A067SPB3"/>
<evidence type="ECO:0000313" key="5">
    <source>
        <dbReference type="Proteomes" id="UP000027222"/>
    </source>
</evidence>
<evidence type="ECO:0000313" key="4">
    <source>
        <dbReference type="EMBL" id="KDR71872.1"/>
    </source>
</evidence>
<dbReference type="Proteomes" id="UP000027222">
    <property type="component" value="Unassembled WGS sequence"/>
</dbReference>
<dbReference type="InterPro" id="IPR013087">
    <property type="entry name" value="Znf_C2H2_type"/>
</dbReference>